<reference evidence="2 3" key="1">
    <citation type="journal article" date="2018" name="Mol. Plant">
        <title>The genome of Artemisia annua provides insight into the evolution of Asteraceae family and artemisinin biosynthesis.</title>
        <authorList>
            <person name="Shen Q."/>
            <person name="Zhang L."/>
            <person name="Liao Z."/>
            <person name="Wang S."/>
            <person name="Yan T."/>
            <person name="Shi P."/>
            <person name="Liu M."/>
            <person name="Fu X."/>
            <person name="Pan Q."/>
            <person name="Wang Y."/>
            <person name="Lv Z."/>
            <person name="Lu X."/>
            <person name="Zhang F."/>
            <person name="Jiang W."/>
            <person name="Ma Y."/>
            <person name="Chen M."/>
            <person name="Hao X."/>
            <person name="Li L."/>
            <person name="Tang Y."/>
            <person name="Lv G."/>
            <person name="Zhou Y."/>
            <person name="Sun X."/>
            <person name="Brodelius P.E."/>
            <person name="Rose J.K.C."/>
            <person name="Tang K."/>
        </authorList>
    </citation>
    <scope>NUCLEOTIDE SEQUENCE [LARGE SCALE GENOMIC DNA]</scope>
    <source>
        <strain evidence="3">cv. Huhao1</strain>
        <tissue evidence="2">Leaf</tissue>
    </source>
</reference>
<dbReference type="Proteomes" id="UP000245207">
    <property type="component" value="Unassembled WGS sequence"/>
</dbReference>
<feature type="compositionally biased region" description="Polar residues" evidence="1">
    <location>
        <begin position="149"/>
        <end position="166"/>
    </location>
</feature>
<organism evidence="2 3">
    <name type="scientific">Artemisia annua</name>
    <name type="common">Sweet wormwood</name>
    <dbReference type="NCBI Taxonomy" id="35608"/>
    <lineage>
        <taxon>Eukaryota</taxon>
        <taxon>Viridiplantae</taxon>
        <taxon>Streptophyta</taxon>
        <taxon>Embryophyta</taxon>
        <taxon>Tracheophyta</taxon>
        <taxon>Spermatophyta</taxon>
        <taxon>Magnoliopsida</taxon>
        <taxon>eudicotyledons</taxon>
        <taxon>Gunneridae</taxon>
        <taxon>Pentapetalae</taxon>
        <taxon>asterids</taxon>
        <taxon>campanulids</taxon>
        <taxon>Asterales</taxon>
        <taxon>Asteraceae</taxon>
        <taxon>Asteroideae</taxon>
        <taxon>Anthemideae</taxon>
        <taxon>Artemisiinae</taxon>
        <taxon>Artemisia</taxon>
    </lineage>
</organism>
<sequence length="269" mass="30054">MVQQTDTKFSEYVLANTETGISKNDKKTALRDLQNENRNMVPKSDGCALLKENRTGVEAVKVSGVKRPHPESTMRTTPQQQTTTASSSGPLVYVRRKTESDQHKNNTCNKANDEVKKSHDRDEKNIEKCPKNDSTVCIDKAIPEPKTSEGVSSTTPLATLDTGKSNITSPVADSSRVQLDNAKGLSLQHWGERFERLQNLLKTLDLSKQDDYCQMLRTLSSVGLSKIAVELEKRSIQLSLEEAREVQRAKLVDVLDNFPRNAVEHKSMK</sequence>
<dbReference type="OrthoDB" id="1925139at2759"/>
<evidence type="ECO:0000313" key="2">
    <source>
        <dbReference type="EMBL" id="PWA69392.1"/>
    </source>
</evidence>
<evidence type="ECO:0000256" key="1">
    <source>
        <dbReference type="SAM" id="MobiDB-lite"/>
    </source>
</evidence>
<keyword evidence="3" id="KW-1185">Reference proteome</keyword>
<name>A0A2U1N7D0_ARTAN</name>
<protein>
    <submittedName>
        <fullName evidence="2">Uncharacterized protein</fullName>
    </submittedName>
</protein>
<gene>
    <name evidence="2" type="ORF">CTI12_AA274080</name>
</gene>
<dbReference type="STRING" id="35608.A0A2U1N7D0"/>
<feature type="region of interest" description="Disordered" evidence="1">
    <location>
        <begin position="144"/>
        <end position="166"/>
    </location>
</feature>
<comment type="caution">
    <text evidence="2">The sequence shown here is derived from an EMBL/GenBank/DDBJ whole genome shotgun (WGS) entry which is preliminary data.</text>
</comment>
<feature type="region of interest" description="Disordered" evidence="1">
    <location>
        <begin position="64"/>
        <end position="127"/>
    </location>
</feature>
<feature type="compositionally biased region" description="Basic and acidic residues" evidence="1">
    <location>
        <begin position="111"/>
        <end position="127"/>
    </location>
</feature>
<dbReference type="PANTHER" id="PTHR34555:SF1">
    <property type="entry name" value="INTEGRAL MEMBRANE HEMOLYSIN-III-LIKE PROTEIN"/>
    <property type="match status" value="1"/>
</dbReference>
<dbReference type="EMBL" id="PKPP01003449">
    <property type="protein sequence ID" value="PWA69392.1"/>
    <property type="molecule type" value="Genomic_DNA"/>
</dbReference>
<feature type="compositionally biased region" description="Low complexity" evidence="1">
    <location>
        <begin position="73"/>
        <end position="88"/>
    </location>
</feature>
<dbReference type="PANTHER" id="PTHR34555">
    <property type="entry name" value="INTEGRAL MEMBRANE HEMOLYSIN-III-LIKE PROTEIN"/>
    <property type="match status" value="1"/>
</dbReference>
<dbReference type="AlphaFoldDB" id="A0A2U1N7D0"/>
<proteinExistence type="predicted"/>
<evidence type="ECO:0000313" key="3">
    <source>
        <dbReference type="Proteomes" id="UP000245207"/>
    </source>
</evidence>
<accession>A0A2U1N7D0</accession>